<dbReference type="OrthoDB" id="119457at2"/>
<comment type="caution">
    <text evidence="1">The sequence shown here is derived from an EMBL/GenBank/DDBJ whole genome shotgun (WGS) entry which is preliminary data.</text>
</comment>
<organism evidence="1 2">
    <name type="scientific">Silvibacterium bohemicum</name>
    <dbReference type="NCBI Taxonomy" id="1577686"/>
    <lineage>
        <taxon>Bacteria</taxon>
        <taxon>Pseudomonadati</taxon>
        <taxon>Acidobacteriota</taxon>
        <taxon>Terriglobia</taxon>
        <taxon>Terriglobales</taxon>
        <taxon>Acidobacteriaceae</taxon>
        <taxon>Silvibacterium</taxon>
    </lineage>
</organism>
<dbReference type="AlphaFoldDB" id="A0A841JYA1"/>
<protein>
    <submittedName>
        <fullName evidence="1">Uncharacterized protein</fullName>
    </submittedName>
</protein>
<proteinExistence type="predicted"/>
<evidence type="ECO:0000313" key="2">
    <source>
        <dbReference type="Proteomes" id="UP000538666"/>
    </source>
</evidence>
<reference evidence="1 2" key="1">
    <citation type="submission" date="2020-08" db="EMBL/GenBank/DDBJ databases">
        <title>Genomic Encyclopedia of Type Strains, Phase IV (KMG-IV): sequencing the most valuable type-strain genomes for metagenomic binning, comparative biology and taxonomic classification.</title>
        <authorList>
            <person name="Goeker M."/>
        </authorList>
    </citation>
    <scope>NUCLEOTIDE SEQUENCE [LARGE SCALE GENOMIC DNA]</scope>
    <source>
        <strain evidence="1 2">DSM 103733</strain>
    </source>
</reference>
<name>A0A841JYA1_9BACT</name>
<sequence>MPRNVDTLNQAQLVSNQVSIAFLLQITFKSQTVYVSSTPFNLAWNGQTWLGVGDLASLSTVNEGTDIQAYGTSVTLSGIDPNLLKESLTDIQLGATANLYLAFLDPNNNIIGTPTCMFGGWVDQPSITPGVDSITISLALESSMINLQRGQMRRLTNADQQIDFPTDISMIWVPQLNFLALKWGTS</sequence>
<dbReference type="EMBL" id="JACHEK010000005">
    <property type="protein sequence ID" value="MBB6144709.1"/>
    <property type="molecule type" value="Genomic_DNA"/>
</dbReference>
<dbReference type="RefSeq" id="WP_050059710.1">
    <property type="nucleotide sequence ID" value="NZ_JACHEK010000005.1"/>
</dbReference>
<dbReference type="Proteomes" id="UP000538666">
    <property type="component" value="Unassembled WGS sequence"/>
</dbReference>
<gene>
    <name evidence="1" type="ORF">HNQ77_002665</name>
</gene>
<evidence type="ECO:0000313" key="1">
    <source>
        <dbReference type="EMBL" id="MBB6144709.1"/>
    </source>
</evidence>
<accession>A0A841JYA1</accession>
<keyword evidence="2" id="KW-1185">Reference proteome</keyword>